<name>A0A1S3Z8H8_TOBAC</name>
<protein>
    <recommendedName>
        <fullName evidence="3">DUF4283 domain-containing protein</fullName>
    </recommendedName>
</protein>
<feature type="region of interest" description="Disordered" evidence="1">
    <location>
        <begin position="144"/>
        <end position="210"/>
    </location>
</feature>
<dbReference type="PANTHER" id="PTHR31286:SF165">
    <property type="entry name" value="DUF4283 DOMAIN-CONTAINING PROTEIN"/>
    <property type="match status" value="1"/>
</dbReference>
<sequence>MFDKKPVVVKPWEPDIDVSKEKVDRIPVWIRLKGLDIKYWGKNALTKISGMIGKPLKASRATTNKKRLALARILVEVSINQIYPTQVMFENEMGKIVKQEVYYEWKPTLYPKCKNFGHELQNGRKLHKEEAELRGKQIEKEKQVVEGTEVRAKQTEKEKQAREGTPKAGEGTSKEGGQNKGENRARGIRKETNEGNVGQTKNIQDKAVPIRNAFAVPDKAIVIQSQEATSTTVHEGEEDKGGPEQGRGGMNPLPNG</sequence>
<feature type="compositionally biased region" description="Basic and acidic residues" evidence="1">
    <location>
        <begin position="181"/>
        <end position="193"/>
    </location>
</feature>
<reference evidence="2" key="1">
    <citation type="submission" date="2025-08" db="UniProtKB">
        <authorList>
            <consortium name="RefSeq"/>
        </authorList>
    </citation>
    <scope>IDENTIFICATION</scope>
</reference>
<dbReference type="PaxDb" id="4097-A0A1S3Z8H8"/>
<dbReference type="AlphaFoldDB" id="A0A1S3Z8H8"/>
<dbReference type="PANTHER" id="PTHR31286">
    <property type="entry name" value="GLYCINE-RICH CELL WALL STRUCTURAL PROTEIN 1.8-LIKE"/>
    <property type="match status" value="1"/>
</dbReference>
<dbReference type="RefSeq" id="XP_016460507.1">
    <property type="nucleotide sequence ID" value="XM_016605021.1"/>
</dbReference>
<gene>
    <name evidence="2" type="primary">LOC107783982</name>
</gene>
<evidence type="ECO:0000256" key="1">
    <source>
        <dbReference type="SAM" id="MobiDB-lite"/>
    </source>
</evidence>
<proteinExistence type="predicted"/>
<accession>A0A1S3Z8H8</accession>
<feature type="compositionally biased region" description="Basic and acidic residues" evidence="1">
    <location>
        <begin position="144"/>
        <end position="165"/>
    </location>
</feature>
<dbReference type="OMA" id="ITISYPW"/>
<evidence type="ECO:0008006" key="3">
    <source>
        <dbReference type="Google" id="ProtNLM"/>
    </source>
</evidence>
<feature type="region of interest" description="Disordered" evidence="1">
    <location>
        <begin position="225"/>
        <end position="256"/>
    </location>
</feature>
<dbReference type="KEGG" id="nta:107783982"/>
<evidence type="ECO:0000313" key="2">
    <source>
        <dbReference type="RefSeq" id="XP_016460507.1"/>
    </source>
</evidence>
<organism evidence="2">
    <name type="scientific">Nicotiana tabacum</name>
    <name type="common">Common tobacco</name>
    <dbReference type="NCBI Taxonomy" id="4097"/>
    <lineage>
        <taxon>Eukaryota</taxon>
        <taxon>Viridiplantae</taxon>
        <taxon>Streptophyta</taxon>
        <taxon>Embryophyta</taxon>
        <taxon>Tracheophyta</taxon>
        <taxon>Spermatophyta</taxon>
        <taxon>Magnoliopsida</taxon>
        <taxon>eudicotyledons</taxon>
        <taxon>Gunneridae</taxon>
        <taxon>Pentapetalae</taxon>
        <taxon>asterids</taxon>
        <taxon>lamiids</taxon>
        <taxon>Solanales</taxon>
        <taxon>Solanaceae</taxon>
        <taxon>Nicotianoideae</taxon>
        <taxon>Nicotianeae</taxon>
        <taxon>Nicotiana</taxon>
    </lineage>
</organism>
<dbReference type="OrthoDB" id="1302012at2759"/>
<dbReference type="InterPro" id="IPR040256">
    <property type="entry name" value="At4g02000-like"/>
</dbReference>